<reference evidence="2 3" key="1">
    <citation type="journal article" date="2021" name="Nat. Commun.">
        <title>Genetic determinants of endophytism in the Arabidopsis root mycobiome.</title>
        <authorList>
            <person name="Mesny F."/>
            <person name="Miyauchi S."/>
            <person name="Thiergart T."/>
            <person name="Pickel B."/>
            <person name="Atanasova L."/>
            <person name="Karlsson M."/>
            <person name="Huettel B."/>
            <person name="Barry K.W."/>
            <person name="Haridas S."/>
            <person name="Chen C."/>
            <person name="Bauer D."/>
            <person name="Andreopoulos W."/>
            <person name="Pangilinan J."/>
            <person name="LaButti K."/>
            <person name="Riley R."/>
            <person name="Lipzen A."/>
            <person name="Clum A."/>
            <person name="Drula E."/>
            <person name="Henrissat B."/>
            <person name="Kohler A."/>
            <person name="Grigoriev I.V."/>
            <person name="Martin F.M."/>
            <person name="Hacquard S."/>
        </authorList>
    </citation>
    <scope>NUCLEOTIDE SEQUENCE [LARGE SCALE GENOMIC DNA]</scope>
    <source>
        <strain evidence="2 3">MPI-SDFR-AT-0080</strain>
    </source>
</reference>
<evidence type="ECO:0000313" key="3">
    <source>
        <dbReference type="Proteomes" id="UP000774617"/>
    </source>
</evidence>
<keyword evidence="3" id="KW-1185">Reference proteome</keyword>
<sequence length="128" mass="14159">MISITAVFSNSSDGEPTRHEPFPDERAHMPTPARHGARSREDVFWPWEQTYPRNSDLPFNDAACNGALRAELRGAQVRPVAYVALSGDLPGFLPITELGAWILVSPIEEWAAVWERGGEGKRLSMSSP</sequence>
<dbReference type="Proteomes" id="UP000774617">
    <property type="component" value="Unassembled WGS sequence"/>
</dbReference>
<name>A0ABQ8GQ88_9PEZI</name>
<comment type="caution">
    <text evidence="2">The sequence shown here is derived from an EMBL/GenBank/DDBJ whole genome shotgun (WGS) entry which is preliminary data.</text>
</comment>
<evidence type="ECO:0000313" key="2">
    <source>
        <dbReference type="EMBL" id="KAH7060758.1"/>
    </source>
</evidence>
<accession>A0ABQ8GQ88</accession>
<organism evidence="2 3">
    <name type="scientific">Macrophomina phaseolina</name>
    <dbReference type="NCBI Taxonomy" id="35725"/>
    <lineage>
        <taxon>Eukaryota</taxon>
        <taxon>Fungi</taxon>
        <taxon>Dikarya</taxon>
        <taxon>Ascomycota</taxon>
        <taxon>Pezizomycotina</taxon>
        <taxon>Dothideomycetes</taxon>
        <taxon>Dothideomycetes incertae sedis</taxon>
        <taxon>Botryosphaeriales</taxon>
        <taxon>Botryosphaeriaceae</taxon>
        <taxon>Macrophomina</taxon>
    </lineage>
</organism>
<proteinExistence type="predicted"/>
<protein>
    <submittedName>
        <fullName evidence="2">Uncharacterized protein</fullName>
    </submittedName>
</protein>
<feature type="region of interest" description="Disordered" evidence="1">
    <location>
        <begin position="7"/>
        <end position="39"/>
    </location>
</feature>
<gene>
    <name evidence="2" type="ORF">B0J12DRAFT_696102</name>
</gene>
<dbReference type="EMBL" id="JAGTJR010000005">
    <property type="protein sequence ID" value="KAH7060758.1"/>
    <property type="molecule type" value="Genomic_DNA"/>
</dbReference>
<feature type="compositionally biased region" description="Basic and acidic residues" evidence="1">
    <location>
        <begin position="15"/>
        <end position="28"/>
    </location>
</feature>
<evidence type="ECO:0000256" key="1">
    <source>
        <dbReference type="SAM" id="MobiDB-lite"/>
    </source>
</evidence>